<dbReference type="Gene3D" id="1.10.3420.10">
    <property type="entry name" value="putative ntp pyrophosphohydrolase like domain"/>
    <property type="match status" value="1"/>
</dbReference>
<evidence type="ECO:0000313" key="3">
    <source>
        <dbReference type="EMBL" id="MFK3999814.1"/>
    </source>
</evidence>
<dbReference type="CDD" id="cd11530">
    <property type="entry name" value="NTP-PPase_DR2231_like"/>
    <property type="match status" value="1"/>
</dbReference>
<evidence type="ECO:0000313" key="4">
    <source>
        <dbReference type="Proteomes" id="UP001620234"/>
    </source>
</evidence>
<evidence type="ECO:0000259" key="2">
    <source>
        <dbReference type="PROSITE" id="PS50093"/>
    </source>
</evidence>
<reference evidence="3 4" key="1">
    <citation type="submission" date="2024-11" db="EMBL/GenBank/DDBJ databases">
        <title>The Natural Products Discovery Center: Release of the First 8490 Sequenced Strains for Exploring Actinobacteria Biosynthetic Diversity.</title>
        <authorList>
            <person name="Kalkreuter E."/>
            <person name="Kautsar S.A."/>
            <person name="Yang D."/>
            <person name="Bader C.D."/>
            <person name="Teijaro C.N."/>
            <person name="Fluegel L."/>
            <person name="Davis C.M."/>
            <person name="Simpson J.R."/>
            <person name="Lauterbach L."/>
            <person name="Steele A.D."/>
            <person name="Gui C."/>
            <person name="Meng S."/>
            <person name="Li G."/>
            <person name="Viehrig K."/>
            <person name="Ye F."/>
            <person name="Su P."/>
            <person name="Kiefer A.F."/>
            <person name="Nichols A."/>
            <person name="Cepeda A.J."/>
            <person name="Yan W."/>
            <person name="Fan B."/>
            <person name="Jiang Y."/>
            <person name="Adhikari A."/>
            <person name="Zheng C.-J."/>
            <person name="Schuster L."/>
            <person name="Cowan T.M."/>
            <person name="Smanski M.J."/>
            <person name="Chevrette M.G."/>
            <person name="De Carvalho L.P.S."/>
            <person name="Shen B."/>
        </authorList>
    </citation>
    <scope>NUCLEOTIDE SEQUENCE [LARGE SCALE GENOMIC DNA]</scope>
    <source>
        <strain evidence="3 4">NPDC077433</strain>
    </source>
</reference>
<dbReference type="EMBL" id="JBJDPD010000001">
    <property type="protein sequence ID" value="MFK3999814.1"/>
    <property type="molecule type" value="Genomic_DNA"/>
</dbReference>
<accession>A0ABW8L7G0</accession>
<dbReference type="InterPro" id="IPR033653">
    <property type="entry name" value="NTP-PPase_DR2231-like"/>
</dbReference>
<organism evidence="3 4">
    <name type="scientific">Psychrobacter namhaensis</name>
    <dbReference type="NCBI Taxonomy" id="292734"/>
    <lineage>
        <taxon>Bacteria</taxon>
        <taxon>Pseudomonadati</taxon>
        <taxon>Pseudomonadota</taxon>
        <taxon>Gammaproteobacteria</taxon>
        <taxon>Moraxellales</taxon>
        <taxon>Moraxellaceae</taxon>
        <taxon>Psychrobacter</taxon>
    </lineage>
</organism>
<protein>
    <submittedName>
        <fullName evidence="3">Nucleoside triphosphate pyrophosphohydrolase family protein</fullName>
    </submittedName>
</protein>
<feature type="domain" description="PKD" evidence="2">
    <location>
        <begin position="1"/>
        <end position="34"/>
    </location>
</feature>
<keyword evidence="4" id="KW-1185">Reference proteome</keyword>
<dbReference type="RefSeq" id="WP_404671659.1">
    <property type="nucleotide sequence ID" value="NZ_JBJDPD010000001.1"/>
</dbReference>
<dbReference type="InterPro" id="IPR023292">
    <property type="entry name" value="NTP_PyroPHydrolase-like_dom_sf"/>
</dbReference>
<dbReference type="InterPro" id="IPR000601">
    <property type="entry name" value="PKD_dom"/>
</dbReference>
<evidence type="ECO:0000256" key="1">
    <source>
        <dbReference type="SAM" id="MobiDB-lite"/>
    </source>
</evidence>
<dbReference type="PROSITE" id="PS50093">
    <property type="entry name" value="PKD"/>
    <property type="match status" value="1"/>
</dbReference>
<name>A0ABW8L7G0_9GAMM</name>
<comment type="caution">
    <text evidence="3">The sequence shown here is derived from an EMBL/GenBank/DDBJ whole genome shotgun (WGS) entry which is preliminary data.</text>
</comment>
<feature type="region of interest" description="Disordered" evidence="1">
    <location>
        <begin position="216"/>
        <end position="235"/>
    </location>
</feature>
<dbReference type="Proteomes" id="UP001620234">
    <property type="component" value="Unassembled WGS sequence"/>
</dbReference>
<sequence length="235" mass="26602">MSNLPLKALVWDWSYGDGGKTNAVCRAKSPSHEYIIRLEAGGDCYVDYRKFDNDEDSDNRKDEPPVFDSIKAAQDWAQSTHYPSKMQPYVKPESITDIANWFKAAKPEPTITDITTQIGCHYEEVLEMDVALKSENTDNKTLSDFYKDCNTVMSKYELDNINRIELLDALCDQIVTATGVAYMMGFDIEGALKEVIRSNNSKMVKGKFEFDENGKISKPDSYSKPDLTPFVKQGE</sequence>
<gene>
    <name evidence="3" type="ORF">ACI2I3_00505</name>
</gene>
<proteinExistence type="predicted"/>